<dbReference type="AlphaFoldDB" id="A0A0G4F6Q9"/>
<protein>
    <submittedName>
        <fullName evidence="2">Uncharacterized protein</fullName>
    </submittedName>
</protein>
<reference evidence="2 3" key="1">
    <citation type="submission" date="2014-11" db="EMBL/GenBank/DDBJ databases">
        <authorList>
            <person name="Zhu J."/>
            <person name="Qi W."/>
            <person name="Song R."/>
        </authorList>
    </citation>
    <scope>NUCLEOTIDE SEQUENCE [LARGE SCALE GENOMIC DNA]</scope>
</reference>
<evidence type="ECO:0000256" key="1">
    <source>
        <dbReference type="SAM" id="MobiDB-lite"/>
    </source>
</evidence>
<evidence type="ECO:0000313" key="2">
    <source>
        <dbReference type="EMBL" id="CEM07803.1"/>
    </source>
</evidence>
<feature type="region of interest" description="Disordered" evidence="1">
    <location>
        <begin position="1"/>
        <end position="49"/>
    </location>
</feature>
<dbReference type="Proteomes" id="UP000041254">
    <property type="component" value="Unassembled WGS sequence"/>
</dbReference>
<dbReference type="EMBL" id="CDMY01000378">
    <property type="protein sequence ID" value="CEM07803.1"/>
    <property type="molecule type" value="Genomic_DNA"/>
</dbReference>
<proteinExistence type="predicted"/>
<organism evidence="2 3">
    <name type="scientific">Vitrella brassicaformis (strain CCMP3155)</name>
    <dbReference type="NCBI Taxonomy" id="1169540"/>
    <lineage>
        <taxon>Eukaryota</taxon>
        <taxon>Sar</taxon>
        <taxon>Alveolata</taxon>
        <taxon>Colpodellida</taxon>
        <taxon>Vitrellaceae</taxon>
        <taxon>Vitrella</taxon>
    </lineage>
</organism>
<dbReference type="VEuPathDB" id="CryptoDB:Vbra_21209"/>
<sequence length="194" mass="21331">MSRGGIDYSKWDNLVDSSDDDDQSTQPPRQHFAPDFAGTPRTMASSTPPLVVDASSCSSNLHVVSNDQDAGLLHLVEKGHPQLLASVITTEFMGALNRNMLPRQQIAGMFGVNMRTDIGRLVFGVWSAFNTYGQLDDQEVVEALINGDLPAWFQQKVMGFQPPEGFPPNADIIALQRRGFAGILWEPAPWSNNM</sequence>
<evidence type="ECO:0000313" key="3">
    <source>
        <dbReference type="Proteomes" id="UP000041254"/>
    </source>
</evidence>
<accession>A0A0G4F6Q9</accession>
<gene>
    <name evidence="2" type="ORF">Vbra_21209</name>
</gene>
<keyword evidence="3" id="KW-1185">Reference proteome</keyword>
<dbReference type="InParanoid" id="A0A0G4F6Q9"/>
<name>A0A0G4F6Q9_VITBC</name>